<dbReference type="Proteomes" id="UP000199497">
    <property type="component" value="Unassembled WGS sequence"/>
</dbReference>
<keyword evidence="3" id="KW-1185">Reference proteome</keyword>
<organism evidence="2 3">
    <name type="scientific">Actinopolyspora xinjiangensis</name>
    <dbReference type="NCBI Taxonomy" id="405564"/>
    <lineage>
        <taxon>Bacteria</taxon>
        <taxon>Bacillati</taxon>
        <taxon>Actinomycetota</taxon>
        <taxon>Actinomycetes</taxon>
        <taxon>Actinopolysporales</taxon>
        <taxon>Actinopolysporaceae</taxon>
        <taxon>Actinopolyspora</taxon>
    </lineage>
</organism>
<sequence length="190" mass="20859">MTTLARTRTFLTSAAARRRRLGPRARKAVLALHVVSAGAWIGIDVVLAVLVFTALLTQDVRTAAVSYQALGLFAIWPLLAAGLACLATGLVLGLGTKYGLVRYWWVAVKLVINVVFVLLVPLGLVPTVNAAVEYGREIAASERFTFEVDELIFPPVVSPIGLLIAVFLAVYKPWGRVRKRRRDQPRRAQR</sequence>
<protein>
    <recommendedName>
        <fullName evidence="4">DUF2269 domain-containing protein</fullName>
    </recommendedName>
</protein>
<feature type="transmembrane region" description="Helical" evidence="1">
    <location>
        <begin position="152"/>
        <end position="171"/>
    </location>
</feature>
<evidence type="ECO:0000313" key="3">
    <source>
        <dbReference type="Proteomes" id="UP000199497"/>
    </source>
</evidence>
<keyword evidence="1" id="KW-1133">Transmembrane helix</keyword>
<feature type="transmembrane region" description="Helical" evidence="1">
    <location>
        <begin position="28"/>
        <end position="57"/>
    </location>
</feature>
<proteinExistence type="predicted"/>
<name>A0A1H0PHT1_9ACTN</name>
<evidence type="ECO:0000256" key="1">
    <source>
        <dbReference type="SAM" id="Phobius"/>
    </source>
</evidence>
<reference evidence="3" key="1">
    <citation type="submission" date="2016-10" db="EMBL/GenBank/DDBJ databases">
        <authorList>
            <person name="Varghese N."/>
            <person name="Submissions S."/>
        </authorList>
    </citation>
    <scope>NUCLEOTIDE SEQUENCE [LARGE SCALE GENOMIC DNA]</scope>
    <source>
        <strain evidence="3">DSM 46732</strain>
    </source>
</reference>
<evidence type="ECO:0008006" key="4">
    <source>
        <dbReference type="Google" id="ProtNLM"/>
    </source>
</evidence>
<keyword evidence="1" id="KW-0472">Membrane</keyword>
<feature type="transmembrane region" description="Helical" evidence="1">
    <location>
        <begin position="69"/>
        <end position="94"/>
    </location>
</feature>
<dbReference type="EMBL" id="FNJR01000001">
    <property type="protein sequence ID" value="SDP04229.1"/>
    <property type="molecule type" value="Genomic_DNA"/>
</dbReference>
<dbReference type="RefSeq" id="WP_092597070.1">
    <property type="nucleotide sequence ID" value="NZ_FNJR01000001.1"/>
</dbReference>
<dbReference type="STRING" id="405564.SAMN04487905_101544"/>
<dbReference type="OrthoDB" id="8082651at2"/>
<keyword evidence="1" id="KW-0812">Transmembrane</keyword>
<evidence type="ECO:0000313" key="2">
    <source>
        <dbReference type="EMBL" id="SDP04229.1"/>
    </source>
</evidence>
<accession>A0A1H0PHT1</accession>
<gene>
    <name evidence="2" type="ORF">SAMN04487905_101544</name>
</gene>
<feature type="transmembrane region" description="Helical" evidence="1">
    <location>
        <begin position="106"/>
        <end position="132"/>
    </location>
</feature>
<dbReference type="AlphaFoldDB" id="A0A1H0PHT1"/>